<organism evidence="9">
    <name type="scientific">Menopon gallinae</name>
    <name type="common">poultry shaft louse</name>
    <dbReference type="NCBI Taxonomy" id="328185"/>
    <lineage>
        <taxon>Eukaryota</taxon>
        <taxon>Metazoa</taxon>
        <taxon>Ecdysozoa</taxon>
        <taxon>Arthropoda</taxon>
        <taxon>Hexapoda</taxon>
        <taxon>Insecta</taxon>
        <taxon>Pterygota</taxon>
        <taxon>Neoptera</taxon>
        <taxon>Paraneoptera</taxon>
        <taxon>Psocodea</taxon>
        <taxon>Troctomorpha</taxon>
        <taxon>Phthiraptera</taxon>
        <taxon>Amblycera</taxon>
        <taxon>Menoponidae</taxon>
        <taxon>Menopon</taxon>
    </lineage>
</organism>
<dbReference type="InterPro" id="IPR029061">
    <property type="entry name" value="THDP-binding"/>
</dbReference>
<evidence type="ECO:0000256" key="4">
    <source>
        <dbReference type="ARBA" id="ARBA00023052"/>
    </source>
</evidence>
<comment type="catalytic activity">
    <reaction evidence="6 7">
        <text>N(6)-[(R)-lipoyl]-L-lysyl-[protein] + pyruvate + H(+) = N(6)-[(R)-S(8)-acetyldihydrolipoyl]-L-lysyl-[protein] + CO2</text>
        <dbReference type="Rhea" id="RHEA:19189"/>
        <dbReference type="Rhea" id="RHEA-COMP:10474"/>
        <dbReference type="Rhea" id="RHEA-COMP:10478"/>
        <dbReference type="ChEBI" id="CHEBI:15361"/>
        <dbReference type="ChEBI" id="CHEBI:15378"/>
        <dbReference type="ChEBI" id="CHEBI:16526"/>
        <dbReference type="ChEBI" id="CHEBI:83099"/>
        <dbReference type="ChEBI" id="CHEBI:83111"/>
        <dbReference type="EC" id="1.2.4.1"/>
    </reaction>
</comment>
<dbReference type="Gene3D" id="3.40.50.970">
    <property type="match status" value="1"/>
</dbReference>
<dbReference type="InterPro" id="IPR017597">
    <property type="entry name" value="Pyrv_DH_E1_asu_subgrp-y"/>
</dbReference>
<gene>
    <name evidence="9" type="ORF">PYX00_011088</name>
</gene>
<comment type="caution">
    <text evidence="9">The sequence shown here is derived from an EMBL/GenBank/DDBJ whole genome shotgun (WGS) entry which is preliminary data.</text>
</comment>
<dbReference type="GO" id="GO:0006086">
    <property type="term" value="P:pyruvate decarboxylation to acetyl-CoA"/>
    <property type="evidence" value="ECO:0007669"/>
    <property type="project" value="InterPro"/>
</dbReference>
<dbReference type="FunFam" id="3.40.50.970:FF:000013">
    <property type="entry name" value="Pyruvate dehydrogenase E1 component subunit alpha"/>
    <property type="match status" value="1"/>
</dbReference>
<dbReference type="Pfam" id="PF00676">
    <property type="entry name" value="E1_dh"/>
    <property type="match status" value="1"/>
</dbReference>
<evidence type="ECO:0000256" key="6">
    <source>
        <dbReference type="ARBA" id="ARBA00051231"/>
    </source>
</evidence>
<dbReference type="NCBIfam" id="TIGR03182">
    <property type="entry name" value="PDH_E1_alph_y"/>
    <property type="match status" value="1"/>
</dbReference>
<keyword evidence="2" id="KW-0809">Transit peptide</keyword>
<dbReference type="AlphaFoldDB" id="A0AAW2H668"/>
<evidence type="ECO:0000256" key="3">
    <source>
        <dbReference type="ARBA" id="ARBA00023002"/>
    </source>
</evidence>
<evidence type="ECO:0000313" key="9">
    <source>
        <dbReference type="EMBL" id="KAL0263790.1"/>
    </source>
</evidence>
<dbReference type="CDD" id="cd02000">
    <property type="entry name" value="TPP_E1_PDC_ADC_BCADC"/>
    <property type="match status" value="1"/>
</dbReference>
<sequence>MGTKNNLDINSQLAHKFYYNLYLFRRFEEVVAKFYRSGKIAGFCHLYIGQEAVVTGIDHFMTKNDSVITSYRDHIHALLYGGNIKSVLAELCGKAEGMIGAKGGSMHFFNQEHKFYGGQAIVGTTVPLGAGLAFAHKYNNDGGVSVAYIGDGAVLQGQVAETFNMASLWNLPLIIVVENNHYAMGTSVKRSHANKDISLLGVPYNIKSINVNGMDLISVLNSANEAFNHVRSNKGPIMLNVETYRYRGHSMSDPAKYRSREEVDLFREKNDPILNFANYVTQKNLLTNEQIKTIQNDIEAQLQEAEEYIKTTQEPQSEELYTKVYKD</sequence>
<dbReference type="EMBL" id="JARGDH010000093">
    <property type="protein sequence ID" value="KAL0263790.1"/>
    <property type="molecule type" value="Genomic_DNA"/>
</dbReference>
<dbReference type="GO" id="GO:0004739">
    <property type="term" value="F:pyruvate dehydrogenase (acetyl-transferring) activity"/>
    <property type="evidence" value="ECO:0007669"/>
    <property type="project" value="UniProtKB-UniRule"/>
</dbReference>
<keyword evidence="4 7" id="KW-0786">Thiamine pyrophosphate</keyword>
<evidence type="ECO:0000256" key="2">
    <source>
        <dbReference type="ARBA" id="ARBA00022946"/>
    </source>
</evidence>
<reference evidence="9" key="1">
    <citation type="journal article" date="2024" name="Gigascience">
        <title>Chromosome-level genome of the poultry shaft louse Menopon gallinae provides insight into the host-switching and adaptive evolution of parasitic lice.</title>
        <authorList>
            <person name="Xu Y."/>
            <person name="Ma L."/>
            <person name="Liu S."/>
            <person name="Liang Y."/>
            <person name="Liu Q."/>
            <person name="He Z."/>
            <person name="Tian L."/>
            <person name="Duan Y."/>
            <person name="Cai W."/>
            <person name="Li H."/>
            <person name="Song F."/>
        </authorList>
    </citation>
    <scope>NUCLEOTIDE SEQUENCE</scope>
    <source>
        <strain evidence="9">Cailab_2023a</strain>
    </source>
</reference>
<evidence type="ECO:0000259" key="8">
    <source>
        <dbReference type="Pfam" id="PF00676"/>
    </source>
</evidence>
<evidence type="ECO:0000256" key="1">
    <source>
        <dbReference type="ARBA" id="ARBA00001964"/>
    </source>
</evidence>
<proteinExistence type="predicted"/>
<name>A0AAW2H668_9NEOP</name>
<comment type="cofactor">
    <cofactor evidence="1 7">
        <name>thiamine diphosphate</name>
        <dbReference type="ChEBI" id="CHEBI:58937"/>
    </cofactor>
</comment>
<comment type="function">
    <text evidence="7">The pyruvate dehydrogenase complex catalyzes the overall conversion of pyruvate to acetyl-CoA and CO(2).</text>
</comment>
<dbReference type="PANTHER" id="PTHR11516:SF60">
    <property type="entry name" value="PYRUVATE DEHYDROGENASE E1 COMPONENT SUBUNIT ALPHA"/>
    <property type="match status" value="1"/>
</dbReference>
<dbReference type="PANTHER" id="PTHR11516">
    <property type="entry name" value="PYRUVATE DEHYDROGENASE E1 COMPONENT, ALPHA SUBUNIT BACTERIAL AND ORGANELLAR"/>
    <property type="match status" value="1"/>
</dbReference>
<dbReference type="InterPro" id="IPR001017">
    <property type="entry name" value="DH_E1"/>
</dbReference>
<dbReference type="EC" id="1.2.4.1" evidence="7"/>
<dbReference type="InterPro" id="IPR050642">
    <property type="entry name" value="PDH_E1_Alpha_Subunit"/>
</dbReference>
<keyword evidence="5 7" id="KW-0670">Pyruvate</keyword>
<feature type="domain" description="Dehydrogenase E1 component" evidence="8">
    <location>
        <begin position="21"/>
        <end position="316"/>
    </location>
</feature>
<protein>
    <recommendedName>
        <fullName evidence="7">Pyruvate dehydrogenase E1 component subunit alpha</fullName>
        <ecNumber evidence="7">1.2.4.1</ecNumber>
    </recommendedName>
</protein>
<evidence type="ECO:0000256" key="5">
    <source>
        <dbReference type="ARBA" id="ARBA00023317"/>
    </source>
</evidence>
<evidence type="ECO:0000256" key="7">
    <source>
        <dbReference type="RuleBase" id="RU361139"/>
    </source>
</evidence>
<accession>A0AAW2H668</accession>
<dbReference type="SUPFAM" id="SSF52518">
    <property type="entry name" value="Thiamin diphosphate-binding fold (THDP-binding)"/>
    <property type="match status" value="1"/>
</dbReference>
<keyword evidence="3 7" id="KW-0560">Oxidoreductase</keyword>